<feature type="domain" description="Proline dehydrogenase" evidence="11">
    <location>
        <begin position="44"/>
        <end position="298"/>
    </location>
</feature>
<feature type="binding site" evidence="9">
    <location>
        <position position="99"/>
    </location>
    <ligand>
        <name>substrate</name>
    </ligand>
</feature>
<comment type="cofactor">
    <cofactor evidence="10">
        <name>FAD</name>
        <dbReference type="ChEBI" id="CHEBI:57692"/>
    </cofactor>
    <text evidence="10">Binds 1 FAD per subunit.</text>
</comment>
<dbReference type="AlphaFoldDB" id="A0AB39BQW8"/>
<evidence type="ECO:0000313" key="12">
    <source>
        <dbReference type="EMBL" id="XDI36212.1"/>
    </source>
</evidence>
<feature type="binding site" evidence="10">
    <location>
        <position position="199"/>
    </location>
    <ligand>
        <name>FAD</name>
        <dbReference type="ChEBI" id="CHEBI:57692"/>
    </ligand>
</feature>
<reference evidence="12" key="1">
    <citation type="submission" date="2024-07" db="EMBL/GenBank/DDBJ databases">
        <title>Identification and characteristics of an arsenic-resistant bacterial isolate, which belongs to a novel species.</title>
        <authorList>
            <person name="Juszczyk A."/>
            <person name="Kowalczyk A."/>
            <person name="Was K."/>
            <person name="Kosowicz W."/>
            <person name="Budzyn A."/>
            <person name="Latowski D."/>
        </authorList>
    </citation>
    <scope>NUCLEOTIDE SEQUENCE</scope>
    <source>
        <strain evidence="12">As8PL</strain>
    </source>
</reference>
<name>A0AB39BQW8_9BACI</name>
<evidence type="ECO:0000259" key="11">
    <source>
        <dbReference type="Pfam" id="PF01619"/>
    </source>
</evidence>
<dbReference type="SUPFAM" id="SSF51730">
    <property type="entry name" value="FAD-linked oxidoreductase"/>
    <property type="match status" value="1"/>
</dbReference>
<organism evidence="12">
    <name type="scientific">Alkalihalophilus sp. As8PL</name>
    <dbReference type="NCBI Taxonomy" id="3237103"/>
    <lineage>
        <taxon>Bacteria</taxon>
        <taxon>Bacillati</taxon>
        <taxon>Bacillota</taxon>
        <taxon>Bacilli</taxon>
        <taxon>Bacillales</taxon>
        <taxon>Bacillaceae</taxon>
        <taxon>Alkalihalophilus</taxon>
    </lineage>
</organism>
<evidence type="ECO:0000256" key="8">
    <source>
        <dbReference type="ARBA" id="ARBA00048779"/>
    </source>
</evidence>
<accession>A0AB39BQW8</accession>
<keyword evidence="7" id="KW-0642">Proline metabolism</keyword>
<dbReference type="EC" id="1.5.5.2" evidence="2"/>
<feature type="binding site" evidence="9">
    <location>
        <position position="286"/>
    </location>
    <ligand>
        <name>substrate</name>
    </ligand>
</feature>
<evidence type="ECO:0000256" key="4">
    <source>
        <dbReference type="ARBA" id="ARBA00022741"/>
    </source>
</evidence>
<gene>
    <name evidence="12" type="ORF">AB3N04_16110</name>
</gene>
<dbReference type="RefSeq" id="WP_368503682.1">
    <property type="nucleotide sequence ID" value="NZ_CP162551.1"/>
</dbReference>
<evidence type="ECO:0000256" key="5">
    <source>
        <dbReference type="ARBA" id="ARBA00022827"/>
    </source>
</evidence>
<evidence type="ECO:0000256" key="6">
    <source>
        <dbReference type="ARBA" id="ARBA00023002"/>
    </source>
</evidence>
<evidence type="ECO:0000256" key="2">
    <source>
        <dbReference type="ARBA" id="ARBA00012695"/>
    </source>
</evidence>
<dbReference type="InterPro" id="IPR008219">
    <property type="entry name" value="PRODH_bac_arc"/>
</dbReference>
<evidence type="ECO:0000256" key="3">
    <source>
        <dbReference type="ARBA" id="ARBA00022630"/>
    </source>
</evidence>
<feature type="binding site" evidence="10">
    <location>
        <begin position="185"/>
        <end position="187"/>
    </location>
    <ligand>
        <name>FAD</name>
        <dbReference type="ChEBI" id="CHEBI:57692"/>
    </ligand>
</feature>
<dbReference type="PIRSF" id="PIRSF000196">
    <property type="entry name" value="Pro_dehydrog"/>
    <property type="match status" value="1"/>
</dbReference>
<dbReference type="GO" id="GO:0004657">
    <property type="term" value="F:proline dehydrogenase activity"/>
    <property type="evidence" value="ECO:0007669"/>
    <property type="project" value="UniProtKB-EC"/>
</dbReference>
<dbReference type="GO" id="GO:0000166">
    <property type="term" value="F:nucleotide binding"/>
    <property type="evidence" value="ECO:0007669"/>
    <property type="project" value="UniProtKB-KW"/>
</dbReference>
<comment type="catalytic activity">
    <reaction evidence="8">
        <text>L-proline + a quinone = (S)-1-pyrroline-5-carboxylate + a quinol + H(+)</text>
        <dbReference type="Rhea" id="RHEA:23784"/>
        <dbReference type="ChEBI" id="CHEBI:15378"/>
        <dbReference type="ChEBI" id="CHEBI:17388"/>
        <dbReference type="ChEBI" id="CHEBI:24646"/>
        <dbReference type="ChEBI" id="CHEBI:60039"/>
        <dbReference type="ChEBI" id="CHEBI:132124"/>
        <dbReference type="EC" id="1.5.5.2"/>
    </reaction>
</comment>
<feature type="binding site" evidence="10">
    <location>
        <begin position="224"/>
        <end position="225"/>
    </location>
    <ligand>
        <name>FAD</name>
        <dbReference type="ChEBI" id="CHEBI:57692"/>
    </ligand>
</feature>
<evidence type="ECO:0000256" key="10">
    <source>
        <dbReference type="PIRSR" id="PIRSR000196-2"/>
    </source>
</evidence>
<feature type="binding site" evidence="10">
    <location>
        <position position="134"/>
    </location>
    <ligand>
        <name>FAD</name>
        <dbReference type="ChEBI" id="CHEBI:57692"/>
    </ligand>
</feature>
<evidence type="ECO:0000256" key="9">
    <source>
        <dbReference type="PIRSR" id="PIRSR000196-1"/>
    </source>
</evidence>
<evidence type="ECO:0000256" key="1">
    <source>
        <dbReference type="ARBA" id="ARBA00004739"/>
    </source>
</evidence>
<dbReference type="InterPro" id="IPR002872">
    <property type="entry name" value="Proline_DH_dom"/>
</dbReference>
<dbReference type="InterPro" id="IPR029041">
    <property type="entry name" value="FAD-linked_oxidoreductase-like"/>
</dbReference>
<keyword evidence="3" id="KW-0285">Flavoprotein</keyword>
<comment type="pathway">
    <text evidence="1">Amino-acid degradation; L-proline degradation into L-glutamate; L-glutamate from L-proline: step 1/2.</text>
</comment>
<dbReference type="Gene3D" id="3.20.20.220">
    <property type="match status" value="1"/>
</dbReference>
<proteinExistence type="predicted"/>
<keyword evidence="4 10" id="KW-0547">Nucleotide-binding</keyword>
<sequence>MVSMVLKPMFLYLSKNKVLNRGAKRWGLKMGAKQVVAGVTIGDAMRTVSELNEKGLVATVDHLGEFITSREEAIESTNYCIETLKAISKTGVTCNLSLKLTQLGLDVERDLCYKNMRKIVGTAFELGNFVRIDMEDYAHCQQTLDILADLRQEFPNSVGTVIQAYLYRAAEDVSDLQGVNLRLVKGAYKEPSEVAFQDKKDVDDNYLSIIKQHLKSGSYTAIATHDHMIIDKVKSFCEEEGIAKSQFEFQMLYGFRKELQQQIAKEGYTMRVYVPYGTDWYGYFMRRLAERPQNVSFAIRGLLSK</sequence>
<dbReference type="GO" id="GO:0010133">
    <property type="term" value="P:L-proline catabolic process to L-glutamate"/>
    <property type="evidence" value="ECO:0007669"/>
    <property type="project" value="InterPro"/>
</dbReference>
<feature type="binding site" evidence="10">
    <location>
        <position position="163"/>
    </location>
    <ligand>
        <name>FAD</name>
        <dbReference type="ChEBI" id="CHEBI:57692"/>
    </ligand>
</feature>
<dbReference type="InterPro" id="IPR015659">
    <property type="entry name" value="Proline_oxidase"/>
</dbReference>
<dbReference type="EMBL" id="CP162551">
    <property type="protein sequence ID" value="XDI36212.1"/>
    <property type="molecule type" value="Genomic_DNA"/>
</dbReference>
<dbReference type="PANTHER" id="PTHR13914:SF0">
    <property type="entry name" value="PROLINE DEHYDROGENASE 1, MITOCHONDRIAL"/>
    <property type="match status" value="1"/>
</dbReference>
<evidence type="ECO:0000256" key="7">
    <source>
        <dbReference type="ARBA" id="ARBA00023062"/>
    </source>
</evidence>
<dbReference type="PANTHER" id="PTHR13914">
    <property type="entry name" value="PROLINE OXIDASE"/>
    <property type="match status" value="1"/>
</dbReference>
<protein>
    <recommendedName>
        <fullName evidence="2">proline dehydrogenase</fullName>
        <ecNumber evidence="2">1.5.5.2</ecNumber>
    </recommendedName>
</protein>
<feature type="binding site" evidence="9">
    <location>
        <position position="287"/>
    </location>
    <ligand>
        <name>substrate</name>
    </ligand>
</feature>
<keyword evidence="6" id="KW-0560">Oxidoreductase</keyword>
<keyword evidence="5 10" id="KW-0274">FAD</keyword>
<dbReference type="Pfam" id="PF01619">
    <property type="entry name" value="Pro_dh"/>
    <property type="match status" value="1"/>
</dbReference>